<dbReference type="PROSITE" id="PS00893">
    <property type="entry name" value="NUDIX_BOX"/>
    <property type="match status" value="1"/>
</dbReference>
<dbReference type="NCBIfam" id="NF001938">
    <property type="entry name" value="PRK00714.1-5"/>
    <property type="match status" value="1"/>
</dbReference>
<evidence type="ECO:0000256" key="2">
    <source>
        <dbReference type="ARBA" id="ARBA00001946"/>
    </source>
</evidence>
<dbReference type="PRINTS" id="PR00502">
    <property type="entry name" value="NUDIXFAMILY"/>
</dbReference>
<dbReference type="InterPro" id="IPR000086">
    <property type="entry name" value="NUDIX_hydrolase_dom"/>
</dbReference>
<accession>A0A6I3KKA5</accession>
<dbReference type="InterPro" id="IPR020476">
    <property type="entry name" value="Nudix_hydrolase"/>
</dbReference>
<comment type="function">
    <text evidence="4">Accelerates the degradation of transcripts by removing pyrophosphate from the 5'-end of triphosphorylated RNA, leading to a more labile monophosphorylated state that can stimulate subsequent ribonuclease cleavage.</text>
</comment>
<dbReference type="PANTHER" id="PTHR11839">
    <property type="entry name" value="UDP/ADP-SUGAR PYROPHOSPHATASE"/>
    <property type="match status" value="1"/>
</dbReference>
<evidence type="ECO:0000313" key="7">
    <source>
        <dbReference type="Proteomes" id="UP000440694"/>
    </source>
</evidence>
<protein>
    <recommendedName>
        <fullName evidence="4">RNA pyrophosphohydrolase</fullName>
        <ecNumber evidence="4">3.6.1.-</ecNumber>
    </recommendedName>
    <alternativeName>
        <fullName evidence="4">(Di)nucleoside polyphosphate hydrolase</fullName>
    </alternativeName>
</protein>
<dbReference type="Gene3D" id="3.90.79.10">
    <property type="entry name" value="Nucleoside Triphosphate Pyrophosphohydrolase"/>
    <property type="match status" value="1"/>
</dbReference>
<dbReference type="GO" id="GO:0019693">
    <property type="term" value="P:ribose phosphate metabolic process"/>
    <property type="evidence" value="ECO:0007669"/>
    <property type="project" value="TreeGrafter"/>
</dbReference>
<dbReference type="EMBL" id="WMBQ01000001">
    <property type="protein sequence ID" value="MTD94869.1"/>
    <property type="molecule type" value="Genomic_DNA"/>
</dbReference>
<comment type="similarity">
    <text evidence="4">Belongs to the Nudix hydrolase family. RppH subfamily.</text>
</comment>
<dbReference type="GO" id="GO:0034432">
    <property type="term" value="F:bis(5'-adenosyl)-pentaphosphatase activity"/>
    <property type="evidence" value="ECO:0007669"/>
    <property type="project" value="TreeGrafter"/>
</dbReference>
<keyword evidence="3 4" id="KW-0378">Hydrolase</keyword>
<dbReference type="SUPFAM" id="SSF55811">
    <property type="entry name" value="Nudix"/>
    <property type="match status" value="1"/>
</dbReference>
<feature type="short sequence motif" description="Nudix box" evidence="4">
    <location>
        <begin position="49"/>
        <end position="70"/>
    </location>
</feature>
<dbReference type="GO" id="GO:0006753">
    <property type="term" value="P:nucleoside phosphate metabolic process"/>
    <property type="evidence" value="ECO:0007669"/>
    <property type="project" value="TreeGrafter"/>
</dbReference>
<comment type="cofactor">
    <cofactor evidence="4">
        <name>a divalent metal cation</name>
        <dbReference type="ChEBI" id="CHEBI:60240"/>
    </cofactor>
</comment>
<dbReference type="HAMAP" id="MF_00298">
    <property type="entry name" value="Nudix_RppH"/>
    <property type="match status" value="1"/>
</dbReference>
<gene>
    <name evidence="4" type="primary">rppH</name>
    <name evidence="4" type="synonym">nudH</name>
    <name evidence="6" type="ORF">GIW81_11055</name>
</gene>
<dbReference type="GO" id="GO:0008893">
    <property type="term" value="F:guanosine-3',5'-bis(diphosphate) 3'-diphosphatase activity"/>
    <property type="evidence" value="ECO:0007669"/>
    <property type="project" value="TreeGrafter"/>
</dbReference>
<name>A0A6I3KKA5_9HYPH</name>
<dbReference type="InterPro" id="IPR022927">
    <property type="entry name" value="RppH"/>
</dbReference>
<sequence>MSSASPAPGYRPCVGITVINPDGHVWIGRRADSPGEEEGRGAWWQMPQGGIDAGEDPAGAALRELIEETGMRTVKILGETTGWLRYELPPHLVGKAWGGRYRGQEQKWFAVRFLGEESEIDIEPATGHKAEFTEWRWVPLPEVVDLIVPFKRDVYVKVAEAFAPYARPGR</sequence>
<evidence type="ECO:0000256" key="3">
    <source>
        <dbReference type="ARBA" id="ARBA00022801"/>
    </source>
</evidence>
<proteinExistence type="inferred from homology"/>
<evidence type="ECO:0000259" key="5">
    <source>
        <dbReference type="PROSITE" id="PS51462"/>
    </source>
</evidence>
<dbReference type="InterPro" id="IPR020084">
    <property type="entry name" value="NUDIX_hydrolase_CS"/>
</dbReference>
<dbReference type="EC" id="3.6.1.-" evidence="4"/>
<feature type="domain" description="Nudix hydrolase" evidence="5">
    <location>
        <begin position="9"/>
        <end position="160"/>
    </location>
</feature>
<evidence type="ECO:0000256" key="1">
    <source>
        <dbReference type="ARBA" id="ARBA00001936"/>
    </source>
</evidence>
<dbReference type="AlphaFoldDB" id="A0A6I3KKA5"/>
<dbReference type="Proteomes" id="UP000440694">
    <property type="component" value="Unassembled WGS sequence"/>
</dbReference>
<dbReference type="PROSITE" id="PS51462">
    <property type="entry name" value="NUDIX"/>
    <property type="match status" value="1"/>
</dbReference>
<comment type="caution">
    <text evidence="6">The sequence shown here is derived from an EMBL/GenBank/DDBJ whole genome shotgun (WGS) entry which is preliminary data.</text>
</comment>
<comment type="cofactor">
    <cofactor evidence="2">
        <name>Mg(2+)</name>
        <dbReference type="ChEBI" id="CHEBI:18420"/>
    </cofactor>
</comment>
<dbReference type="RefSeq" id="WP_154739238.1">
    <property type="nucleotide sequence ID" value="NZ_WMBQ01000001.1"/>
</dbReference>
<organism evidence="6 7">
    <name type="scientific">Hyphomicrobium album</name>
    <dbReference type="NCBI Taxonomy" id="2665159"/>
    <lineage>
        <taxon>Bacteria</taxon>
        <taxon>Pseudomonadati</taxon>
        <taxon>Pseudomonadota</taxon>
        <taxon>Alphaproteobacteria</taxon>
        <taxon>Hyphomicrobiales</taxon>
        <taxon>Hyphomicrobiaceae</taxon>
        <taxon>Hyphomicrobium</taxon>
    </lineage>
</organism>
<evidence type="ECO:0000313" key="6">
    <source>
        <dbReference type="EMBL" id="MTD94869.1"/>
    </source>
</evidence>
<comment type="cofactor">
    <cofactor evidence="1">
        <name>Mn(2+)</name>
        <dbReference type="ChEBI" id="CHEBI:29035"/>
    </cofactor>
</comment>
<dbReference type="InterPro" id="IPR015797">
    <property type="entry name" value="NUDIX_hydrolase-like_dom_sf"/>
</dbReference>
<reference evidence="6 7" key="1">
    <citation type="submission" date="2019-11" db="EMBL/GenBank/DDBJ databases">
        <title>Identification of a novel strain.</title>
        <authorList>
            <person name="Xu Q."/>
            <person name="Wang G."/>
        </authorList>
    </citation>
    <scope>NUCLEOTIDE SEQUENCE [LARGE SCALE GENOMIC DNA]</scope>
    <source>
        <strain evidence="7">xq</strain>
    </source>
</reference>
<keyword evidence="7" id="KW-1185">Reference proteome</keyword>
<evidence type="ECO:0000256" key="4">
    <source>
        <dbReference type="HAMAP-Rule" id="MF_00298"/>
    </source>
</evidence>
<dbReference type="Pfam" id="PF00293">
    <property type="entry name" value="NUDIX"/>
    <property type="match status" value="1"/>
</dbReference>
<dbReference type="PANTHER" id="PTHR11839:SF22">
    <property type="entry name" value="NUDIX HYDROLASE 26, CHLOROPLASTIC"/>
    <property type="match status" value="1"/>
</dbReference>
<dbReference type="CDD" id="cd03671">
    <property type="entry name" value="NUDIX_Ap4A_hydrolase_plant_like"/>
    <property type="match status" value="1"/>
</dbReference>